<evidence type="ECO:0000313" key="1">
    <source>
        <dbReference type="EMBL" id="JAE31657.1"/>
    </source>
</evidence>
<dbReference type="AlphaFoldDB" id="A0A0A9H4J6"/>
<proteinExistence type="predicted"/>
<reference evidence="1" key="2">
    <citation type="journal article" date="2015" name="Data Brief">
        <title>Shoot transcriptome of the giant reed, Arundo donax.</title>
        <authorList>
            <person name="Barrero R.A."/>
            <person name="Guerrero F.D."/>
            <person name="Moolhuijzen P."/>
            <person name="Goolsby J.A."/>
            <person name="Tidwell J."/>
            <person name="Bellgard S.E."/>
            <person name="Bellgard M.I."/>
        </authorList>
    </citation>
    <scope>NUCLEOTIDE SEQUENCE</scope>
    <source>
        <tissue evidence="1">Shoot tissue taken approximately 20 cm above the soil surface</tissue>
    </source>
</reference>
<protein>
    <submittedName>
        <fullName evidence="1">Uncharacterized protein</fullName>
    </submittedName>
</protein>
<reference evidence="1" key="1">
    <citation type="submission" date="2014-09" db="EMBL/GenBank/DDBJ databases">
        <authorList>
            <person name="Magalhaes I.L.F."/>
            <person name="Oliveira U."/>
            <person name="Santos F.R."/>
            <person name="Vidigal T.H.D.A."/>
            <person name="Brescovit A.D."/>
            <person name="Santos A.J."/>
        </authorList>
    </citation>
    <scope>NUCLEOTIDE SEQUENCE</scope>
    <source>
        <tissue evidence="1">Shoot tissue taken approximately 20 cm above the soil surface</tissue>
    </source>
</reference>
<sequence>MINHTEITLRHINHSPMFAYLAYMIYNELISMIACNYKITLAGI</sequence>
<name>A0A0A9H4J6_ARUDO</name>
<organism evidence="1">
    <name type="scientific">Arundo donax</name>
    <name type="common">Giant reed</name>
    <name type="synonym">Donax arundinaceus</name>
    <dbReference type="NCBI Taxonomy" id="35708"/>
    <lineage>
        <taxon>Eukaryota</taxon>
        <taxon>Viridiplantae</taxon>
        <taxon>Streptophyta</taxon>
        <taxon>Embryophyta</taxon>
        <taxon>Tracheophyta</taxon>
        <taxon>Spermatophyta</taxon>
        <taxon>Magnoliopsida</taxon>
        <taxon>Liliopsida</taxon>
        <taxon>Poales</taxon>
        <taxon>Poaceae</taxon>
        <taxon>PACMAD clade</taxon>
        <taxon>Arundinoideae</taxon>
        <taxon>Arundineae</taxon>
        <taxon>Arundo</taxon>
    </lineage>
</organism>
<accession>A0A0A9H4J6</accession>
<dbReference type="EMBL" id="GBRH01166239">
    <property type="protein sequence ID" value="JAE31657.1"/>
    <property type="molecule type" value="Transcribed_RNA"/>
</dbReference>